<dbReference type="SUPFAM" id="SSF52833">
    <property type="entry name" value="Thioredoxin-like"/>
    <property type="match status" value="1"/>
</dbReference>
<dbReference type="Pfam" id="PF04214">
    <property type="entry name" value="DUF411"/>
    <property type="match status" value="1"/>
</dbReference>
<evidence type="ECO:0000313" key="2">
    <source>
        <dbReference type="EMBL" id="MEK9501267.1"/>
    </source>
</evidence>
<evidence type="ECO:0000313" key="3">
    <source>
        <dbReference type="Proteomes" id="UP001484239"/>
    </source>
</evidence>
<dbReference type="EMBL" id="JBBHLI010000004">
    <property type="protein sequence ID" value="MEK9501267.1"/>
    <property type="molecule type" value="Genomic_DNA"/>
</dbReference>
<dbReference type="Proteomes" id="UP001484239">
    <property type="component" value="Unassembled WGS sequence"/>
</dbReference>
<dbReference type="InterPro" id="IPR007332">
    <property type="entry name" value="DUF411"/>
</dbReference>
<feature type="compositionally biased region" description="Low complexity" evidence="1">
    <location>
        <begin position="34"/>
        <end position="65"/>
    </location>
</feature>
<accession>A0ABU9E955</accession>
<sequence length="200" mass="20002">MRGPLVLVATVLVGGVVILGLWRGGSSDVSTSDPSGATAPASAIPGAPAPSPAASAPAPGAPSGIATTASVDPSLPVMKVFKSPTCGCCTAWIEHLQAAGFQVEVTDTNDMVAIKTAMGIPPEMGSCHTAEIDGVLIEGHVPAADIADFMAERPEGVRGLAVPGMPVGSPGMEVAGQPADPYDVVAFSDDGSTSIYRSHR</sequence>
<comment type="caution">
    <text evidence="2">The sequence shown here is derived from an EMBL/GenBank/DDBJ whole genome shotgun (WGS) entry which is preliminary data.</text>
</comment>
<evidence type="ECO:0000256" key="1">
    <source>
        <dbReference type="SAM" id="MobiDB-lite"/>
    </source>
</evidence>
<keyword evidence="3" id="KW-1185">Reference proteome</keyword>
<protein>
    <submittedName>
        <fullName evidence="2">DUF411 domain-containing protein</fullName>
    </submittedName>
</protein>
<organism evidence="2 3">
    <name type="scientific">Gaopeijia maritima</name>
    <dbReference type="NCBI Taxonomy" id="3119007"/>
    <lineage>
        <taxon>Bacteria</taxon>
        <taxon>Pseudomonadati</taxon>
        <taxon>Gemmatimonadota</taxon>
        <taxon>Longimicrobiia</taxon>
        <taxon>Gaopeijiales</taxon>
        <taxon>Gaopeijiaceae</taxon>
        <taxon>Gaopeijia</taxon>
    </lineage>
</organism>
<dbReference type="InterPro" id="IPR036249">
    <property type="entry name" value="Thioredoxin-like_sf"/>
</dbReference>
<gene>
    <name evidence="2" type="ORF">WI372_09780</name>
</gene>
<name>A0ABU9E955_9BACT</name>
<dbReference type="RefSeq" id="WP_405277460.1">
    <property type="nucleotide sequence ID" value="NZ_CP144380.1"/>
</dbReference>
<proteinExistence type="predicted"/>
<feature type="region of interest" description="Disordered" evidence="1">
    <location>
        <begin position="29"/>
        <end position="65"/>
    </location>
</feature>
<reference evidence="2 3" key="1">
    <citation type="submission" date="2024-02" db="EMBL/GenBank/DDBJ databases">
        <title>A novel Gemmatimonadota bacterium.</title>
        <authorList>
            <person name="Du Z.-J."/>
            <person name="Ye Y.-Q."/>
        </authorList>
    </citation>
    <scope>NUCLEOTIDE SEQUENCE [LARGE SCALE GENOMIC DNA]</scope>
    <source>
        <strain evidence="2 3">DH-20</strain>
    </source>
</reference>